<dbReference type="EMBL" id="GBRH01254508">
    <property type="protein sequence ID" value="JAD43387.1"/>
    <property type="molecule type" value="Transcribed_RNA"/>
</dbReference>
<evidence type="ECO:0000313" key="1">
    <source>
        <dbReference type="EMBL" id="JAD43387.1"/>
    </source>
</evidence>
<dbReference type="AlphaFoldDB" id="A0A0A9A8L3"/>
<reference evidence="1" key="1">
    <citation type="submission" date="2014-09" db="EMBL/GenBank/DDBJ databases">
        <authorList>
            <person name="Magalhaes I.L.F."/>
            <person name="Oliveira U."/>
            <person name="Santos F.R."/>
            <person name="Vidigal T.H.D.A."/>
            <person name="Brescovit A.D."/>
            <person name="Santos A.J."/>
        </authorList>
    </citation>
    <scope>NUCLEOTIDE SEQUENCE</scope>
    <source>
        <tissue evidence="1">Shoot tissue taken approximately 20 cm above the soil surface</tissue>
    </source>
</reference>
<accession>A0A0A9A8L3</accession>
<organism evidence="1">
    <name type="scientific">Arundo donax</name>
    <name type="common">Giant reed</name>
    <name type="synonym">Donax arundinaceus</name>
    <dbReference type="NCBI Taxonomy" id="35708"/>
    <lineage>
        <taxon>Eukaryota</taxon>
        <taxon>Viridiplantae</taxon>
        <taxon>Streptophyta</taxon>
        <taxon>Embryophyta</taxon>
        <taxon>Tracheophyta</taxon>
        <taxon>Spermatophyta</taxon>
        <taxon>Magnoliopsida</taxon>
        <taxon>Liliopsida</taxon>
        <taxon>Poales</taxon>
        <taxon>Poaceae</taxon>
        <taxon>PACMAD clade</taxon>
        <taxon>Arundinoideae</taxon>
        <taxon>Arundineae</taxon>
        <taxon>Arundo</taxon>
    </lineage>
</organism>
<reference evidence="1" key="2">
    <citation type="journal article" date="2015" name="Data Brief">
        <title>Shoot transcriptome of the giant reed, Arundo donax.</title>
        <authorList>
            <person name="Barrero R.A."/>
            <person name="Guerrero F.D."/>
            <person name="Moolhuijzen P."/>
            <person name="Goolsby J.A."/>
            <person name="Tidwell J."/>
            <person name="Bellgard S.E."/>
            <person name="Bellgard M.I."/>
        </authorList>
    </citation>
    <scope>NUCLEOTIDE SEQUENCE</scope>
    <source>
        <tissue evidence="1">Shoot tissue taken approximately 20 cm above the soil surface</tissue>
    </source>
</reference>
<proteinExistence type="predicted"/>
<name>A0A0A9A8L3_ARUDO</name>
<sequence length="20" mass="2420">MCLMKGDTTQMKHMYLQVNF</sequence>
<protein>
    <submittedName>
        <fullName evidence="1">Uncharacterized protein</fullName>
    </submittedName>
</protein>